<organism evidence="2 3">
    <name type="scientific">Ricinus communis</name>
    <name type="common">Castor bean</name>
    <dbReference type="NCBI Taxonomy" id="3988"/>
    <lineage>
        <taxon>Eukaryota</taxon>
        <taxon>Viridiplantae</taxon>
        <taxon>Streptophyta</taxon>
        <taxon>Embryophyta</taxon>
        <taxon>Tracheophyta</taxon>
        <taxon>Spermatophyta</taxon>
        <taxon>Magnoliopsida</taxon>
        <taxon>eudicotyledons</taxon>
        <taxon>Gunneridae</taxon>
        <taxon>Pentapetalae</taxon>
        <taxon>rosids</taxon>
        <taxon>fabids</taxon>
        <taxon>Malpighiales</taxon>
        <taxon>Euphorbiaceae</taxon>
        <taxon>Acalyphoideae</taxon>
        <taxon>Acalypheae</taxon>
        <taxon>Ricinus</taxon>
    </lineage>
</organism>
<dbReference type="InParanoid" id="B9REP2"/>
<keyword evidence="3" id="KW-1185">Reference proteome</keyword>
<dbReference type="Proteomes" id="UP000008311">
    <property type="component" value="Unassembled WGS sequence"/>
</dbReference>
<accession>B9REP2</accession>
<gene>
    <name evidence="2" type="ORF">RCOM_1778300</name>
</gene>
<feature type="region of interest" description="Disordered" evidence="1">
    <location>
        <begin position="111"/>
        <end position="130"/>
    </location>
</feature>
<proteinExistence type="predicted"/>
<protein>
    <submittedName>
        <fullName evidence="2">Uncharacterized protein</fullName>
    </submittedName>
</protein>
<evidence type="ECO:0000256" key="1">
    <source>
        <dbReference type="SAM" id="MobiDB-lite"/>
    </source>
</evidence>
<evidence type="ECO:0000313" key="3">
    <source>
        <dbReference type="Proteomes" id="UP000008311"/>
    </source>
</evidence>
<dbReference type="KEGG" id="rcu:8289336"/>
<reference evidence="3" key="1">
    <citation type="journal article" date="2010" name="Nat. Biotechnol.">
        <title>Draft genome sequence of the oilseed species Ricinus communis.</title>
        <authorList>
            <person name="Chan A.P."/>
            <person name="Crabtree J."/>
            <person name="Zhao Q."/>
            <person name="Lorenzi H."/>
            <person name="Orvis J."/>
            <person name="Puiu D."/>
            <person name="Melake-Berhan A."/>
            <person name="Jones K.M."/>
            <person name="Redman J."/>
            <person name="Chen G."/>
            <person name="Cahoon E.B."/>
            <person name="Gedil M."/>
            <person name="Stanke M."/>
            <person name="Haas B.J."/>
            <person name="Wortman J.R."/>
            <person name="Fraser-Liggett C.M."/>
            <person name="Ravel J."/>
            <person name="Rabinowicz P.D."/>
        </authorList>
    </citation>
    <scope>NUCLEOTIDE SEQUENCE [LARGE SCALE GENOMIC DNA]</scope>
    <source>
        <strain evidence="3">cv. Hale</strain>
    </source>
</reference>
<dbReference type="STRING" id="3988.B9REP2"/>
<evidence type="ECO:0000313" key="2">
    <source>
        <dbReference type="EMBL" id="EEF50245.1"/>
    </source>
</evidence>
<dbReference type="EMBL" id="EQ973776">
    <property type="protein sequence ID" value="EEF50245.1"/>
    <property type="molecule type" value="Genomic_DNA"/>
</dbReference>
<sequence length="130" mass="15029">MESELCDPSKPRYDITMSKRTRKPPTLLGAKYIKEEDFLAKRDSDHKSLKQLINGNINIEEIKGNVSRSSPEQHFLEEEKQLQLVTRKHKKLKGMMGHYVRVLTQLINLKRDSDPSNSGSQKKPILRLAM</sequence>
<dbReference type="OrthoDB" id="1928482at2759"/>
<dbReference type="AlphaFoldDB" id="B9REP2"/>
<name>B9REP2_RICCO</name>